<dbReference type="Proteomes" id="UP000008947">
    <property type="component" value="Unassembled WGS sequence"/>
</dbReference>
<dbReference type="InterPro" id="IPR029061">
    <property type="entry name" value="THDP-binding"/>
</dbReference>
<dbReference type="RefSeq" id="WP_006922922.1">
    <property type="nucleotide sequence ID" value="NZ_JH725022.1"/>
</dbReference>
<dbReference type="EMBL" id="AILU01000003">
    <property type="protein sequence ID" value="EJF81429.1"/>
    <property type="molecule type" value="Genomic_DNA"/>
</dbReference>
<dbReference type="SUPFAM" id="SSF52518">
    <property type="entry name" value="Thiamin diphosphate-binding fold (THDP-binding)"/>
    <property type="match status" value="1"/>
</dbReference>
<organism evidence="1 2">
    <name type="scientific">Candidatus Bartonella washoeensis Sb944nv</name>
    <dbReference type="NCBI Taxonomy" id="1094563"/>
    <lineage>
        <taxon>Bacteria</taxon>
        <taxon>Pseudomonadati</taxon>
        <taxon>Pseudomonadota</taxon>
        <taxon>Alphaproteobacteria</taxon>
        <taxon>Hyphomicrobiales</taxon>
        <taxon>Bartonellaceae</taxon>
        <taxon>Bartonella</taxon>
    </lineage>
</organism>
<dbReference type="PATRIC" id="fig|1094563.3.peg.137"/>
<protein>
    <submittedName>
        <fullName evidence="1">Uncharacterized protein</fullName>
    </submittedName>
</protein>
<dbReference type="HOGENOM" id="CLU_2731861_0_0_5"/>
<name>J0QF44_9HYPH</name>
<keyword evidence="2" id="KW-1185">Reference proteome</keyword>
<dbReference type="Gene3D" id="3.40.50.970">
    <property type="match status" value="1"/>
</dbReference>
<evidence type="ECO:0000313" key="1">
    <source>
        <dbReference type="EMBL" id="EJF81429.1"/>
    </source>
</evidence>
<comment type="caution">
    <text evidence="1">The sequence shown here is derived from an EMBL/GenBank/DDBJ whole genome shotgun (WGS) entry which is preliminary data.</text>
</comment>
<evidence type="ECO:0000313" key="2">
    <source>
        <dbReference type="Proteomes" id="UP000008947"/>
    </source>
</evidence>
<gene>
    <name evidence="1" type="ORF">MCQ_00127</name>
</gene>
<dbReference type="AlphaFoldDB" id="J0QF44"/>
<sequence length="71" mass="7860">MDHLRATHHTISDFASLRAIPNIRIIAHADNNKETEAAILSTLSNPTPAYIHLGKRAATNIHSYLSKNQCL</sequence>
<proteinExistence type="predicted"/>
<accession>J0QF44</accession>
<reference evidence="1 2" key="1">
    <citation type="submission" date="2012-03" db="EMBL/GenBank/DDBJ databases">
        <title>The Genome Sequence of Bartonella washoensis Sb944nv.</title>
        <authorList>
            <consortium name="The Broad Institute Genome Sequencing Platform"/>
            <consortium name="The Broad Institute Genome Sequencing Center for Infectious Disease"/>
            <person name="Feldgarden M."/>
            <person name="Kirby J."/>
            <person name="Kosoy M."/>
            <person name="Birtles R."/>
            <person name="Probert W.S."/>
            <person name="Chiaraviglio L."/>
            <person name="Young S.K."/>
            <person name="Zeng Q."/>
            <person name="Gargeya S."/>
            <person name="Fitzgerald M."/>
            <person name="Haas B."/>
            <person name="Abouelleil A."/>
            <person name="Alvarado L."/>
            <person name="Arachchi H.M."/>
            <person name="Berlin A."/>
            <person name="Chapman S.B."/>
            <person name="Gearin G."/>
            <person name="Goldberg J."/>
            <person name="Griggs A."/>
            <person name="Gujja S."/>
            <person name="Hansen M."/>
            <person name="Heiman D."/>
            <person name="Howarth C."/>
            <person name="Larimer J."/>
            <person name="Lui A."/>
            <person name="MacDonald P.J.P."/>
            <person name="McCowen C."/>
            <person name="Montmayeur A."/>
            <person name="Murphy C."/>
            <person name="Neiman D."/>
            <person name="Pearson M."/>
            <person name="Priest M."/>
            <person name="Roberts A."/>
            <person name="Saif S."/>
            <person name="Shea T."/>
            <person name="Sisk P."/>
            <person name="Stolte C."/>
            <person name="Sykes S."/>
            <person name="Wortman J."/>
            <person name="Nusbaum C."/>
            <person name="Birren B."/>
        </authorList>
    </citation>
    <scope>NUCLEOTIDE SEQUENCE [LARGE SCALE GENOMIC DNA]</scope>
    <source>
        <strain evidence="1 2">Sb944nv</strain>
    </source>
</reference>